<proteinExistence type="predicted"/>
<reference evidence="3" key="1">
    <citation type="submission" date="2014-11" db="EMBL/GenBank/DDBJ databases">
        <authorList>
            <person name="Otto D Thomas"/>
            <person name="Naeem Raeece"/>
        </authorList>
    </citation>
    <scope>NUCLEOTIDE SEQUENCE</scope>
</reference>
<feature type="compositionally biased region" description="Basic and acidic residues" evidence="1">
    <location>
        <begin position="123"/>
        <end position="132"/>
    </location>
</feature>
<feature type="region of interest" description="Disordered" evidence="1">
    <location>
        <begin position="364"/>
        <end position="384"/>
    </location>
</feature>
<evidence type="ECO:0000256" key="1">
    <source>
        <dbReference type="SAM" id="MobiDB-lite"/>
    </source>
</evidence>
<keyword evidence="2" id="KW-0732">Signal</keyword>
<feature type="compositionally biased region" description="Basic and acidic residues" evidence="1">
    <location>
        <begin position="66"/>
        <end position="106"/>
    </location>
</feature>
<sequence>MWKIGLGLTLVLLTGGGLSSQLWPSVEEAEQLLSSLSSFLPSSDSESGARQEDESQRQSPEFVQETEEKATAADRENEQASEQRREGETEAVERDEEKGAQQDQKNEVPTPGGLNQQDSPESNESKSPKPDSEEGEEEEESDDGGTEEGLKGAEGDEEEEKEEEKANEEAAEKAGENPKRLANPLEGLKLGSRVSNKLLKTRFKAKAETIESNQPTMPSWRKKLGKKITRNECLDPETKRYDEHPACALPPFVEVESFDIWEPHPLAAIIDSSITLAKHKRRNMPRGKALCCEERGAAFGVLYSAIVRKDTNLVKEAAQEIGDEFHLSPLSPSLWFSDAWFEKRTAELEQRYWMGQSNAVILGEKGKTKEKSSASPPSEGEETNRRHLIPLPFVPLDIFSLLLLRGDPTFARDFLREIHEGLKNMGNKWARLRVKGGRSMTWGTAKNQLKENEYGYPKVRHPLWPRVLATVGCANGEYALDGWRKPFEDPSLCDPWNRLRKVSPGEIHGLVSLVRDFVDLSPPPENEQDGRWGVASIYDMRYKLSEEEKRKLNFSKYKYRYDQRKGDILPSDLPALAIILQSPYPKVLIDEAEKIRKDFGGPAKRVLVEEKFGLFTLAAKFGPLSLLKELRGEMDAEGEDLLKPEYIDNTDVSGVSVEEGKNPQREYSISWLFQSALCHSANDGSSVLFLSERLRYQDAELFFPRGNPHEISTERSFSWDGLQPEEVTFKSPSDEYLERVFYLFDTPWFEELDPNLPLPNMFFIGAAQTKVEDLLENIGVHSNEFKDVKIQPPRLADCIVDIQHFETLTGTVAAKILTRFIQGQLRARQWN</sequence>
<accession>A0A0G4I501</accession>
<gene>
    <name evidence="3" type="ORF">Cvel_1817</name>
</gene>
<dbReference type="AlphaFoldDB" id="A0A0G4I501"/>
<evidence type="ECO:0000256" key="2">
    <source>
        <dbReference type="SAM" id="SignalP"/>
    </source>
</evidence>
<feature type="compositionally biased region" description="Basic and acidic residues" evidence="1">
    <location>
        <begin position="47"/>
        <end position="56"/>
    </location>
</feature>
<dbReference type="VEuPathDB" id="CryptoDB:Cvel_1817"/>
<name>A0A0G4I501_9ALVE</name>
<feature type="compositionally biased region" description="Basic and acidic residues" evidence="1">
    <location>
        <begin position="163"/>
        <end position="179"/>
    </location>
</feature>
<dbReference type="EMBL" id="CDMZ01005122">
    <property type="protein sequence ID" value="CEM52021.1"/>
    <property type="molecule type" value="Genomic_DNA"/>
</dbReference>
<feature type="signal peptide" evidence="2">
    <location>
        <begin position="1"/>
        <end position="19"/>
    </location>
</feature>
<feature type="compositionally biased region" description="Low complexity" evidence="1">
    <location>
        <begin position="37"/>
        <end position="46"/>
    </location>
</feature>
<feature type="compositionally biased region" description="Acidic residues" evidence="1">
    <location>
        <begin position="133"/>
        <end position="146"/>
    </location>
</feature>
<protein>
    <submittedName>
        <fullName evidence="3">Uncharacterized protein</fullName>
    </submittedName>
</protein>
<feature type="chain" id="PRO_5005192336" evidence="2">
    <location>
        <begin position="20"/>
        <end position="831"/>
    </location>
</feature>
<feature type="region of interest" description="Disordered" evidence="1">
    <location>
        <begin position="37"/>
        <end position="188"/>
    </location>
</feature>
<organism evidence="3">
    <name type="scientific">Chromera velia CCMP2878</name>
    <dbReference type="NCBI Taxonomy" id="1169474"/>
    <lineage>
        <taxon>Eukaryota</taxon>
        <taxon>Sar</taxon>
        <taxon>Alveolata</taxon>
        <taxon>Colpodellida</taxon>
        <taxon>Chromeraceae</taxon>
        <taxon>Chromera</taxon>
    </lineage>
</organism>
<evidence type="ECO:0000313" key="3">
    <source>
        <dbReference type="EMBL" id="CEM52021.1"/>
    </source>
</evidence>